<gene>
    <name evidence="4" type="ORF">SmJEL517_g02160</name>
</gene>
<feature type="transmembrane region" description="Helical" evidence="2">
    <location>
        <begin position="38"/>
        <end position="56"/>
    </location>
</feature>
<dbReference type="InterPro" id="IPR052994">
    <property type="entry name" value="Tiny_macrocysts_regulators"/>
</dbReference>
<dbReference type="GeneID" id="42003385"/>
<evidence type="ECO:0000313" key="4">
    <source>
        <dbReference type="EMBL" id="TPX35583.1"/>
    </source>
</evidence>
<reference evidence="4 5" key="1">
    <citation type="journal article" date="2019" name="Sci. Rep.">
        <title>Comparative genomics of chytrid fungi reveal insights into the obligate biotrophic and pathogenic lifestyle of Synchytrium endobioticum.</title>
        <authorList>
            <person name="van de Vossenberg B.T.L.H."/>
            <person name="Warris S."/>
            <person name="Nguyen H.D.T."/>
            <person name="van Gent-Pelzer M.P.E."/>
            <person name="Joly D.L."/>
            <person name="van de Geest H.C."/>
            <person name="Bonants P.J.M."/>
            <person name="Smith D.S."/>
            <person name="Levesque C.A."/>
            <person name="van der Lee T.A.J."/>
        </authorList>
    </citation>
    <scope>NUCLEOTIDE SEQUENCE [LARGE SCALE GENOMIC DNA]</scope>
    <source>
        <strain evidence="4 5">JEL517</strain>
    </source>
</reference>
<feature type="compositionally biased region" description="Polar residues" evidence="1">
    <location>
        <begin position="1325"/>
        <end position="1339"/>
    </location>
</feature>
<feature type="region of interest" description="Disordered" evidence="1">
    <location>
        <begin position="1377"/>
        <end position="1443"/>
    </location>
</feature>
<feature type="region of interest" description="Disordered" evidence="1">
    <location>
        <begin position="677"/>
        <end position="707"/>
    </location>
</feature>
<evidence type="ECO:0000256" key="1">
    <source>
        <dbReference type="SAM" id="MobiDB-lite"/>
    </source>
</evidence>
<evidence type="ECO:0000313" key="5">
    <source>
        <dbReference type="Proteomes" id="UP000319731"/>
    </source>
</evidence>
<dbReference type="STRING" id="1806994.A0A507CDG4"/>
<feature type="domain" description="TmcB/TmcC TPR repeats" evidence="3">
    <location>
        <begin position="484"/>
        <end position="592"/>
    </location>
</feature>
<dbReference type="Proteomes" id="UP000319731">
    <property type="component" value="Unassembled WGS sequence"/>
</dbReference>
<feature type="transmembrane region" description="Helical" evidence="2">
    <location>
        <begin position="292"/>
        <end position="312"/>
    </location>
</feature>
<protein>
    <recommendedName>
        <fullName evidence="3">TmcB/TmcC TPR repeats domain-containing protein</fullName>
    </recommendedName>
</protein>
<dbReference type="PANTHER" id="PTHR31600:SF2">
    <property type="entry name" value="GAMETE ENRICHED GENE 10 PROTEIN-RELATED"/>
    <property type="match status" value="1"/>
</dbReference>
<feature type="transmembrane region" description="Helical" evidence="2">
    <location>
        <begin position="1236"/>
        <end position="1257"/>
    </location>
</feature>
<comment type="caution">
    <text evidence="4">The sequence shown here is derived from an EMBL/GenBank/DDBJ whole genome shotgun (WGS) entry which is preliminary data.</text>
</comment>
<keyword evidence="2" id="KW-1133">Transmembrane helix</keyword>
<feature type="compositionally biased region" description="Low complexity" evidence="1">
    <location>
        <begin position="618"/>
        <end position="632"/>
    </location>
</feature>
<keyword evidence="2" id="KW-0472">Membrane</keyword>
<feature type="transmembrane region" description="Helical" evidence="2">
    <location>
        <begin position="141"/>
        <end position="166"/>
    </location>
</feature>
<feature type="transmembrane region" description="Helical" evidence="2">
    <location>
        <begin position="1022"/>
        <end position="1039"/>
    </location>
</feature>
<accession>A0A507CDG4</accession>
<name>A0A507CDG4_9FUNG</name>
<organism evidence="4 5">
    <name type="scientific">Synchytrium microbalum</name>
    <dbReference type="NCBI Taxonomy" id="1806994"/>
    <lineage>
        <taxon>Eukaryota</taxon>
        <taxon>Fungi</taxon>
        <taxon>Fungi incertae sedis</taxon>
        <taxon>Chytridiomycota</taxon>
        <taxon>Chytridiomycota incertae sedis</taxon>
        <taxon>Chytridiomycetes</taxon>
        <taxon>Synchytriales</taxon>
        <taxon>Synchytriaceae</taxon>
        <taxon>Synchytrium</taxon>
    </lineage>
</organism>
<feature type="transmembrane region" description="Helical" evidence="2">
    <location>
        <begin position="259"/>
        <end position="280"/>
    </location>
</feature>
<dbReference type="InterPro" id="IPR057352">
    <property type="entry name" value="TPR_TmcB/C"/>
</dbReference>
<sequence>MNNKQEPQAQSEAQRPDENEGVADELSYRSLLERVRSLIFAVLFFGVYGNSGLEGVEFVGLIIEDVQLFTFFICIDMQAIYWVPSWIATTVERVYENMAWQPFICIFGLCCATIVFSWINALIVAWGFIRGQHKFIMPIRFLRLIASVLPTMLFLPVVEVLIAPLICGDTWWHTTEIAPDALATISCNSTPRIILMIASVLFLVSLVCFCWVLNGAFVDINPTHKGPLAKVHGRADIIYSVLKTLVVCVWKLAPESCYLIKIATVALAALGIALSNLYWLPFYNPIINHIRVGGTGAAAVCGLISFIAAAIYGQEGQTVGSWYVFAALMATYPLSFIGGYMLSGWYHNSLMSRVRAKLAEMHKTGADTQDLNDLVFRYAVNVEQVVRFATAHMDERKRQPDSSKLDELLLIFKRGLLEFPESALCRFSMANYLYHLSDGTFGLMDRIRKIEGLQPPSDLLFQVYFLRQMSTQGQEADFLGSNVKLDIASYAEFKKVNHEAKFQHHLALQWQREMWTLLKHPSHKTDELENIAINLHQTAKFANQAYLQLVTRFPKSKVLLRFYARFLLDITNESYKAATLLARADAIEDELNEEEAFQPEQYRQGDADSDEEVEEDSTGSGSIRSSSNLGNDDVNDEEGDNLPEIPMIGASDDKQPNNVGISKPTYMKADFVAKIRSSQQTARDQKPDMERRSEVSKDSSTNSEVRSYQRSQSLRAAILSRNMNGITIIVMTAFLIGITGLAVLIANYIVITDLLSSTSSALITLSALHIREDKTALCFRRARQLQDAHAAGNSALFATIQSTFFNDMMALRSAAQSAFDQLDPANTELYSFWTTPVVPVNMSYFPAITTRVEVYHTLYEVINLFAQSGVDLATRPYTDSRWSNLSSDNSFRFIADNFFWIQKGAYDYSMNDLFFNQYYDKSNTAVREIIGLTVTLIVTAAVAILVLDYRVVVFRRKQREALGILSKIPRSAVAEMLQRLEESENESEDIMGQENLAQKARNIVAIHRGDQYNLQWRGRFEYLSYLCLLIVLAVIFAVFNANGIYSIGQYFAMLDQFGDSATFPTRALSLINELQRQDWITWGNESNIRSNLVLDAGTDNYVQIWQNVLYGDTTRYPPSPVHNQYASDIQYAFEQLACLPTDQTICANRLFNTSLAGYSSTLVTSGLKNLMTSFMTELEGMVAAAAAGPFIPDADSYNLMNAAFDPDILDGFLRLKDLACTDAQAYFAVSAIRNDIIFAFEAILVCLGQVVVFLLMVHNLRNMEECIADLIVRLPLNVRNLPVVTNFLDKDEHQLPKKDTKDGSVSNIKSAVEGIISGLSRGLSRRNTQTDDLPSQLSTPIGKKMGSTTINGNVILETRRRSSVRFDAAMTRPITVPVEERRYSSQQASADERRYSSQPASVDERRYSAQSHDAQSRRASHALGIGGTNPPQIREMVSLENSL</sequence>
<feature type="region of interest" description="Disordered" evidence="1">
    <location>
        <begin position="1"/>
        <end position="21"/>
    </location>
</feature>
<feature type="transmembrane region" description="Helical" evidence="2">
    <location>
        <begin position="324"/>
        <end position="346"/>
    </location>
</feature>
<evidence type="ECO:0000256" key="2">
    <source>
        <dbReference type="SAM" id="Phobius"/>
    </source>
</evidence>
<feature type="transmembrane region" description="Helical" evidence="2">
    <location>
        <begin position="929"/>
        <end position="949"/>
    </location>
</feature>
<feature type="transmembrane region" description="Helical" evidence="2">
    <location>
        <begin position="725"/>
        <end position="750"/>
    </location>
</feature>
<feature type="compositionally biased region" description="Basic and acidic residues" evidence="1">
    <location>
        <begin position="683"/>
        <end position="697"/>
    </location>
</feature>
<dbReference type="EMBL" id="QEAO01000008">
    <property type="protein sequence ID" value="TPX35583.1"/>
    <property type="molecule type" value="Genomic_DNA"/>
</dbReference>
<dbReference type="OrthoDB" id="2156462at2759"/>
<feature type="compositionally biased region" description="Polar residues" evidence="1">
    <location>
        <begin position="1"/>
        <end position="13"/>
    </location>
</feature>
<feature type="transmembrane region" description="Helical" evidence="2">
    <location>
        <begin position="193"/>
        <end position="217"/>
    </location>
</feature>
<feature type="transmembrane region" description="Helical" evidence="2">
    <location>
        <begin position="68"/>
        <end position="87"/>
    </location>
</feature>
<feature type="compositionally biased region" description="Polar residues" evidence="1">
    <location>
        <begin position="698"/>
        <end position="707"/>
    </location>
</feature>
<feature type="transmembrane region" description="Helical" evidence="2">
    <location>
        <begin position="99"/>
        <end position="129"/>
    </location>
</feature>
<dbReference type="Pfam" id="PF25474">
    <property type="entry name" value="TPR_TmcB"/>
    <property type="match status" value="1"/>
</dbReference>
<dbReference type="PANTHER" id="PTHR31600">
    <property type="entry name" value="TINY MACROCYSTS PROTEIN B-RELATED"/>
    <property type="match status" value="1"/>
</dbReference>
<keyword evidence="5" id="KW-1185">Reference proteome</keyword>
<feature type="compositionally biased region" description="Acidic residues" evidence="1">
    <location>
        <begin position="607"/>
        <end position="617"/>
    </location>
</feature>
<dbReference type="RefSeq" id="XP_031026056.1">
    <property type="nucleotide sequence ID" value="XM_031168088.1"/>
</dbReference>
<feature type="region of interest" description="Disordered" evidence="1">
    <location>
        <begin position="593"/>
        <end position="662"/>
    </location>
</feature>
<evidence type="ECO:0000259" key="3">
    <source>
        <dbReference type="Pfam" id="PF25474"/>
    </source>
</evidence>
<proteinExistence type="predicted"/>
<feature type="region of interest" description="Disordered" evidence="1">
    <location>
        <begin position="1324"/>
        <end position="1344"/>
    </location>
</feature>
<keyword evidence="2" id="KW-0812">Transmembrane</keyword>